<sequence length="101" mass="11665">MIKTMMIYSPSNRFPGGTEIGQYSNRVHSVRIVNMRVPEVLQFGTREAITLDCDYITSNVTGLVLKWFYNGRSQPVYQWIPPQKPQALGILKDKFLRKDLT</sequence>
<evidence type="ECO:0000313" key="1">
    <source>
        <dbReference type="EMBL" id="VVC92036.1"/>
    </source>
</evidence>
<evidence type="ECO:0008006" key="3">
    <source>
        <dbReference type="Google" id="ProtNLM"/>
    </source>
</evidence>
<dbReference type="EMBL" id="FZQP02001193">
    <property type="protein sequence ID" value="VVC92036.1"/>
    <property type="molecule type" value="Genomic_DNA"/>
</dbReference>
<proteinExistence type="predicted"/>
<keyword evidence="2" id="KW-1185">Reference proteome</keyword>
<protein>
    <recommendedName>
        <fullName evidence="3">Ig-like domain-containing protein</fullName>
    </recommendedName>
</protein>
<gene>
    <name evidence="1" type="ORF">LSINAPIS_LOCUS4557</name>
</gene>
<organism evidence="1 2">
    <name type="scientific">Leptidea sinapis</name>
    <dbReference type="NCBI Taxonomy" id="189913"/>
    <lineage>
        <taxon>Eukaryota</taxon>
        <taxon>Metazoa</taxon>
        <taxon>Ecdysozoa</taxon>
        <taxon>Arthropoda</taxon>
        <taxon>Hexapoda</taxon>
        <taxon>Insecta</taxon>
        <taxon>Pterygota</taxon>
        <taxon>Neoptera</taxon>
        <taxon>Endopterygota</taxon>
        <taxon>Lepidoptera</taxon>
        <taxon>Glossata</taxon>
        <taxon>Ditrysia</taxon>
        <taxon>Papilionoidea</taxon>
        <taxon>Pieridae</taxon>
        <taxon>Dismorphiinae</taxon>
        <taxon>Leptidea</taxon>
    </lineage>
</organism>
<name>A0A5E4Q463_9NEOP</name>
<accession>A0A5E4Q463</accession>
<dbReference type="Proteomes" id="UP000324832">
    <property type="component" value="Unassembled WGS sequence"/>
</dbReference>
<dbReference type="AlphaFoldDB" id="A0A5E4Q463"/>
<evidence type="ECO:0000313" key="2">
    <source>
        <dbReference type="Proteomes" id="UP000324832"/>
    </source>
</evidence>
<reference evidence="1 2" key="1">
    <citation type="submission" date="2017-07" db="EMBL/GenBank/DDBJ databases">
        <authorList>
            <person name="Talla V."/>
            <person name="Backstrom N."/>
        </authorList>
    </citation>
    <scope>NUCLEOTIDE SEQUENCE [LARGE SCALE GENOMIC DNA]</scope>
</reference>